<dbReference type="Pfam" id="PF00263">
    <property type="entry name" value="Secretin"/>
    <property type="match status" value="1"/>
</dbReference>
<evidence type="ECO:0000256" key="4">
    <source>
        <dbReference type="RuleBase" id="RU004003"/>
    </source>
</evidence>
<evidence type="ECO:0000256" key="2">
    <source>
        <dbReference type="ARBA" id="ARBA00022729"/>
    </source>
</evidence>
<protein>
    <submittedName>
        <fullName evidence="7">Type II and III secretion system protein</fullName>
    </submittedName>
</protein>
<dbReference type="InterPro" id="IPR013358">
    <property type="entry name" value="Pilus_biogenesis_MshL"/>
</dbReference>
<dbReference type="PRINTS" id="PR00811">
    <property type="entry name" value="BCTERIALGSPD"/>
</dbReference>
<keyword evidence="2" id="KW-0732">Signal</keyword>
<dbReference type="Proteomes" id="UP000636453">
    <property type="component" value="Unassembled WGS sequence"/>
</dbReference>
<dbReference type="PROSITE" id="PS51257">
    <property type="entry name" value="PROKAR_LIPOPROTEIN"/>
    <property type="match status" value="1"/>
</dbReference>
<keyword evidence="3" id="KW-0472">Membrane</keyword>
<gene>
    <name evidence="7" type="ORF">GCM10007167_09800</name>
</gene>
<dbReference type="InterPro" id="IPR004846">
    <property type="entry name" value="T2SS/T3SS_dom"/>
</dbReference>
<dbReference type="PANTHER" id="PTHR30332">
    <property type="entry name" value="PROBABLE GENERAL SECRETION PATHWAY PROTEIN D"/>
    <property type="match status" value="1"/>
</dbReference>
<proteinExistence type="inferred from homology"/>
<dbReference type="PANTHER" id="PTHR30332:SF24">
    <property type="entry name" value="SECRETIN GSPD-RELATED"/>
    <property type="match status" value="1"/>
</dbReference>
<dbReference type="EMBL" id="BNCF01000004">
    <property type="protein sequence ID" value="GHE29966.1"/>
    <property type="molecule type" value="Genomic_DNA"/>
</dbReference>
<name>A0A918YZQ4_9GAMM</name>
<accession>A0A918YZQ4</accession>
<evidence type="ECO:0000313" key="7">
    <source>
        <dbReference type="EMBL" id="GHE29966.1"/>
    </source>
</evidence>
<keyword evidence="8" id="KW-1185">Reference proteome</keyword>
<dbReference type="NCBIfam" id="TIGR02519">
    <property type="entry name" value="pilus_MshL"/>
    <property type="match status" value="1"/>
</dbReference>
<feature type="region of interest" description="Disordered" evidence="5">
    <location>
        <begin position="211"/>
        <end position="235"/>
    </location>
</feature>
<dbReference type="Gene3D" id="3.55.50.30">
    <property type="match status" value="1"/>
</dbReference>
<dbReference type="InterPro" id="IPR001775">
    <property type="entry name" value="GspD/PilQ"/>
</dbReference>
<dbReference type="GO" id="GO:0015627">
    <property type="term" value="C:type II protein secretion system complex"/>
    <property type="evidence" value="ECO:0007669"/>
    <property type="project" value="TreeGrafter"/>
</dbReference>
<sequence length="589" mass="63078">MSLRPLYPVLAALLAAGCAHPPPRVSSAHLQRPDLPPPAQDIPAPVARTRALPPPRALPPQDTYSVVVNNVPVQELLFALARDAKLNVDIHPDIRGTVTINAIDQTLPQILDRVARQVDMRYTLDGDALSVVPDSPFLRLYKVDYLNMQRDVTSHVAIATQVASPGSTSGGEGGNNSRTELTNVSNNRFWSNLLGAVESLLRETDKVLPEGAQAAAAPSEAPAASGTAGAGAAPAQPRTVFREAASVIAHPETGTIAVRATARQHEKVQEFLDRLVGTARRQVLIEATVVEVELSDDYQQGISWELLRNQSANIRFRQIPGGATTLPGGTPGTGIIPNIGVLNFVRSYGSTNITAAVQMLESFGRTKVLSSPKISVLNNQTALIKVVDNFVYFTLSANYTPGTGGSPPTFTVSSTPNTVPVGFLMNVTPQIGDDDEIILNLRPTISRLTGYVEDPGVALTLALARQDGVDIPDVNSRVPEIQTREMESVIRVRNGETAVLGGLMRDRIENGSDGIPILGRIPAFGELFKYRNNATSKSELVIFLRPVVVNDPSLHGDYRDAARALPDGRFFDSPDVPIGDIPTRGAGGR</sequence>
<evidence type="ECO:0000259" key="6">
    <source>
        <dbReference type="Pfam" id="PF00263"/>
    </source>
</evidence>
<organism evidence="7 8">
    <name type="scientific">Vulcaniibacterium thermophilum</name>
    <dbReference type="NCBI Taxonomy" id="1169913"/>
    <lineage>
        <taxon>Bacteria</taxon>
        <taxon>Pseudomonadati</taxon>
        <taxon>Pseudomonadota</taxon>
        <taxon>Gammaproteobacteria</taxon>
        <taxon>Lysobacterales</taxon>
        <taxon>Lysobacteraceae</taxon>
        <taxon>Vulcaniibacterium</taxon>
    </lineage>
</organism>
<dbReference type="GO" id="GO:0009306">
    <property type="term" value="P:protein secretion"/>
    <property type="evidence" value="ECO:0007669"/>
    <property type="project" value="InterPro"/>
</dbReference>
<dbReference type="OrthoDB" id="9775455at2"/>
<reference evidence="7" key="2">
    <citation type="submission" date="2020-09" db="EMBL/GenBank/DDBJ databases">
        <authorList>
            <person name="Sun Q."/>
            <person name="Kim S."/>
        </authorList>
    </citation>
    <scope>NUCLEOTIDE SEQUENCE</scope>
    <source>
        <strain evidence="7">KCTC 32020</strain>
    </source>
</reference>
<comment type="subcellular location">
    <subcellularLocation>
        <location evidence="1">Membrane</location>
    </subcellularLocation>
</comment>
<feature type="domain" description="Type II/III secretion system secretin-like" evidence="6">
    <location>
        <begin position="360"/>
        <end position="549"/>
    </location>
</feature>
<evidence type="ECO:0000256" key="1">
    <source>
        <dbReference type="ARBA" id="ARBA00004370"/>
    </source>
</evidence>
<feature type="region of interest" description="Disordered" evidence="5">
    <location>
        <begin position="23"/>
        <end position="42"/>
    </location>
</feature>
<dbReference type="RefSeq" id="WP_146475452.1">
    <property type="nucleotide sequence ID" value="NZ_BNCF01000004.1"/>
</dbReference>
<evidence type="ECO:0000313" key="8">
    <source>
        <dbReference type="Proteomes" id="UP000636453"/>
    </source>
</evidence>
<reference evidence="7" key="1">
    <citation type="journal article" date="2014" name="Int. J. Syst. Evol. Microbiol.">
        <title>Complete genome sequence of Corynebacterium casei LMG S-19264T (=DSM 44701T), isolated from a smear-ripened cheese.</title>
        <authorList>
            <consortium name="US DOE Joint Genome Institute (JGI-PGF)"/>
            <person name="Walter F."/>
            <person name="Albersmeier A."/>
            <person name="Kalinowski J."/>
            <person name="Ruckert C."/>
        </authorList>
    </citation>
    <scope>NUCLEOTIDE SEQUENCE</scope>
    <source>
        <strain evidence="7">KCTC 32020</strain>
    </source>
</reference>
<dbReference type="InterPro" id="IPR050810">
    <property type="entry name" value="Bact_Secretion_Sys_Channel"/>
</dbReference>
<dbReference type="AlphaFoldDB" id="A0A918YZQ4"/>
<evidence type="ECO:0000256" key="5">
    <source>
        <dbReference type="SAM" id="MobiDB-lite"/>
    </source>
</evidence>
<comment type="similarity">
    <text evidence="4">Belongs to the bacterial secretin family.</text>
</comment>
<comment type="caution">
    <text evidence="7">The sequence shown here is derived from an EMBL/GenBank/DDBJ whole genome shotgun (WGS) entry which is preliminary data.</text>
</comment>
<evidence type="ECO:0000256" key="3">
    <source>
        <dbReference type="ARBA" id="ARBA00023136"/>
    </source>
</evidence>